<protein>
    <recommendedName>
        <fullName evidence="1">MEDS domain-containing protein</fullName>
    </recommendedName>
</protein>
<feature type="domain" description="MEDS" evidence="1">
    <location>
        <begin position="14"/>
        <end position="167"/>
    </location>
</feature>
<organism evidence="2 3">
    <name type="scientific">Ammoniphilus resinae</name>
    <dbReference type="NCBI Taxonomy" id="861532"/>
    <lineage>
        <taxon>Bacteria</taxon>
        <taxon>Bacillati</taxon>
        <taxon>Bacillota</taxon>
        <taxon>Bacilli</taxon>
        <taxon>Bacillales</taxon>
        <taxon>Paenibacillaceae</taxon>
        <taxon>Aneurinibacillus group</taxon>
        <taxon>Ammoniphilus</taxon>
    </lineage>
</organism>
<evidence type="ECO:0000313" key="3">
    <source>
        <dbReference type="Proteomes" id="UP001519343"/>
    </source>
</evidence>
<dbReference type="EMBL" id="JAGGKT010000021">
    <property type="protein sequence ID" value="MBP1934434.1"/>
    <property type="molecule type" value="Genomic_DNA"/>
</dbReference>
<sequence>MIQLTKFLQVPRSTHILYFFEDIDMYLNNLLAYITAGVKLGHHLLVIENSDIMDQAKTRMNALLSEEEQKLVHYYDNHLYYRCYGEFHIQSILQHFGELVTSFLSKNVNIRTWAHVEWKKQDDISSKLMEFERLADCSVNDMKVMSVCAYSSSDISASFQTTMMRSHEYLMTDKEFVQSPLYRKTVGAKED</sequence>
<dbReference type="RefSeq" id="WP_209812424.1">
    <property type="nucleotide sequence ID" value="NZ_JAGGKT010000021.1"/>
</dbReference>
<gene>
    <name evidence="2" type="ORF">J2Z37_004454</name>
</gene>
<dbReference type="Pfam" id="PF14417">
    <property type="entry name" value="MEDS"/>
    <property type="match status" value="1"/>
</dbReference>
<reference evidence="2 3" key="1">
    <citation type="submission" date="2021-03" db="EMBL/GenBank/DDBJ databases">
        <title>Genomic Encyclopedia of Type Strains, Phase IV (KMG-IV): sequencing the most valuable type-strain genomes for metagenomic binning, comparative biology and taxonomic classification.</title>
        <authorList>
            <person name="Goeker M."/>
        </authorList>
    </citation>
    <scope>NUCLEOTIDE SEQUENCE [LARGE SCALE GENOMIC DNA]</scope>
    <source>
        <strain evidence="2 3">DSM 24738</strain>
    </source>
</reference>
<dbReference type="Proteomes" id="UP001519343">
    <property type="component" value="Unassembled WGS sequence"/>
</dbReference>
<name>A0ABS4GVY2_9BACL</name>
<proteinExistence type="predicted"/>
<keyword evidence="3" id="KW-1185">Reference proteome</keyword>
<comment type="caution">
    <text evidence="2">The sequence shown here is derived from an EMBL/GenBank/DDBJ whole genome shotgun (WGS) entry which is preliminary data.</text>
</comment>
<evidence type="ECO:0000259" key="1">
    <source>
        <dbReference type="Pfam" id="PF14417"/>
    </source>
</evidence>
<evidence type="ECO:0000313" key="2">
    <source>
        <dbReference type="EMBL" id="MBP1934434.1"/>
    </source>
</evidence>
<accession>A0ABS4GVY2</accession>
<dbReference type="InterPro" id="IPR025847">
    <property type="entry name" value="MEDS_domain"/>
</dbReference>